<proteinExistence type="predicted"/>
<dbReference type="EMBL" id="CP036287">
    <property type="protein sequence ID" value="QDU66616.1"/>
    <property type="molecule type" value="Genomic_DNA"/>
</dbReference>
<sequence length="506" mass="52920">MRILWVLLGLLVLVGACLLLPRHAGEELDAARPESGVTASRPPEPEGASTSVARGIPMVPSSTRQVVAIAEVGAPSPPTSPVVVEAGDDSATERVPLELFLLEVRVVDSRGFDLPGAVVEARASHQTSTSVWRLDAEAAAAFSARTTADVSSDARGWTRLASNWRPAESTPSTSYRSSRSSLRVEAGGVHRLALCATGSLEVTLRAEAPGYLFRSAEPMVMGPFTEQVLVLDRAPVVRGRIVDEWGTALEVGALHVACQPGLPDDPRARTDTLRLAVDASGRFEASLPVASRVDLRLSSPGHGYSATTSITASPQGEYDLGDVQVGGSAAIRLRLELADGTPLAGRLVRLESLDSPPRLAPVHRTTDSAGRIEFRGLAAGSYAIAPTSLTGPIEPIRRAAVVGAREETAIVDALLVQFELAEQPDGRTGSSPLSLVVTPFGTGAGGPYPRTIRLGETLLLPGGVEMHVAAQGVTGIGYEGIVNAGLPSGRRTILLSRVARGPLDSE</sequence>
<accession>A0A518BI22</accession>
<evidence type="ECO:0000313" key="3">
    <source>
        <dbReference type="Proteomes" id="UP000316921"/>
    </source>
</evidence>
<evidence type="ECO:0000313" key="2">
    <source>
        <dbReference type="EMBL" id="QDU66616.1"/>
    </source>
</evidence>
<dbReference type="KEGG" id="pbap:Pla133_16920"/>
<keyword evidence="3" id="KW-1185">Reference proteome</keyword>
<organism evidence="2 3">
    <name type="scientific">Engelhardtia mirabilis</name>
    <dbReference type="NCBI Taxonomy" id="2528011"/>
    <lineage>
        <taxon>Bacteria</taxon>
        <taxon>Pseudomonadati</taxon>
        <taxon>Planctomycetota</taxon>
        <taxon>Planctomycetia</taxon>
        <taxon>Planctomycetia incertae sedis</taxon>
        <taxon>Engelhardtia</taxon>
    </lineage>
</organism>
<dbReference type="AlphaFoldDB" id="A0A518BI22"/>
<protein>
    <recommendedName>
        <fullName evidence="4">Carboxypeptidase regulatory-like domain-containing protein</fullName>
    </recommendedName>
</protein>
<reference evidence="2 3" key="1">
    <citation type="submission" date="2019-02" db="EMBL/GenBank/DDBJ databases">
        <title>Deep-cultivation of Planctomycetes and their phenomic and genomic characterization uncovers novel biology.</title>
        <authorList>
            <person name="Wiegand S."/>
            <person name="Jogler M."/>
            <person name="Boedeker C."/>
            <person name="Pinto D."/>
            <person name="Vollmers J."/>
            <person name="Rivas-Marin E."/>
            <person name="Kohn T."/>
            <person name="Peeters S.H."/>
            <person name="Heuer A."/>
            <person name="Rast P."/>
            <person name="Oberbeckmann S."/>
            <person name="Bunk B."/>
            <person name="Jeske O."/>
            <person name="Meyerdierks A."/>
            <person name="Storesund J.E."/>
            <person name="Kallscheuer N."/>
            <person name="Luecker S."/>
            <person name="Lage O.M."/>
            <person name="Pohl T."/>
            <person name="Merkel B.J."/>
            <person name="Hornburger P."/>
            <person name="Mueller R.-W."/>
            <person name="Bruemmer F."/>
            <person name="Labrenz M."/>
            <person name="Spormann A.M."/>
            <person name="Op den Camp H."/>
            <person name="Overmann J."/>
            <person name="Amann R."/>
            <person name="Jetten M.S.M."/>
            <person name="Mascher T."/>
            <person name="Medema M.H."/>
            <person name="Devos D.P."/>
            <person name="Kaster A.-K."/>
            <person name="Ovreas L."/>
            <person name="Rohde M."/>
            <person name="Galperin M.Y."/>
            <person name="Jogler C."/>
        </authorList>
    </citation>
    <scope>NUCLEOTIDE SEQUENCE [LARGE SCALE GENOMIC DNA]</scope>
    <source>
        <strain evidence="2 3">Pla133</strain>
    </source>
</reference>
<dbReference type="Proteomes" id="UP000316921">
    <property type="component" value="Chromosome"/>
</dbReference>
<gene>
    <name evidence="2" type="ORF">Pla133_16920</name>
</gene>
<dbReference type="PROSITE" id="PS51257">
    <property type="entry name" value="PROKAR_LIPOPROTEIN"/>
    <property type="match status" value="1"/>
</dbReference>
<evidence type="ECO:0008006" key="4">
    <source>
        <dbReference type="Google" id="ProtNLM"/>
    </source>
</evidence>
<evidence type="ECO:0000256" key="1">
    <source>
        <dbReference type="SAM" id="MobiDB-lite"/>
    </source>
</evidence>
<feature type="region of interest" description="Disordered" evidence="1">
    <location>
        <begin position="29"/>
        <end position="54"/>
    </location>
</feature>
<name>A0A518BI22_9BACT</name>